<dbReference type="EMBL" id="CP003011">
    <property type="protein sequence ID" value="AEO67604.1"/>
    <property type="molecule type" value="Genomic_DNA"/>
</dbReference>
<dbReference type="eggNOG" id="KOG4177">
    <property type="taxonomic scope" value="Eukaryota"/>
</dbReference>
<dbReference type="KEGG" id="ttt:THITE_118023"/>
<dbReference type="OrthoDB" id="5308957at2759"/>
<dbReference type="STRING" id="578455.G2R6B9"/>
<evidence type="ECO:0000313" key="3">
    <source>
        <dbReference type="EMBL" id="AEO67604.1"/>
    </source>
</evidence>
<dbReference type="HOGENOM" id="CLU_438173_0_0_1"/>
<feature type="compositionally biased region" description="Low complexity" evidence="1">
    <location>
        <begin position="137"/>
        <end position="154"/>
    </location>
</feature>
<feature type="compositionally biased region" description="Polar residues" evidence="1">
    <location>
        <begin position="409"/>
        <end position="420"/>
    </location>
</feature>
<name>G2R6B9_THETT</name>
<dbReference type="AlphaFoldDB" id="G2R6B9"/>
<accession>G2R6B9</accession>
<dbReference type="Pfam" id="PF14420">
    <property type="entry name" value="Clr5"/>
    <property type="match status" value="1"/>
</dbReference>
<evidence type="ECO:0000256" key="1">
    <source>
        <dbReference type="SAM" id="MobiDB-lite"/>
    </source>
</evidence>
<dbReference type="PANTHER" id="PTHR38788:SF3">
    <property type="entry name" value="CLR5 DOMAIN-CONTAINING PROTEIN"/>
    <property type="match status" value="1"/>
</dbReference>
<proteinExistence type="predicted"/>
<dbReference type="Proteomes" id="UP000008181">
    <property type="component" value="Chromosome 3"/>
</dbReference>
<feature type="compositionally biased region" description="Low complexity" evidence="1">
    <location>
        <begin position="424"/>
        <end position="435"/>
    </location>
</feature>
<feature type="compositionally biased region" description="Polar residues" evidence="1">
    <location>
        <begin position="195"/>
        <end position="205"/>
    </location>
</feature>
<organism evidence="3 4">
    <name type="scientific">Thermothielavioides terrestris (strain ATCC 38088 / NRRL 8126)</name>
    <name type="common">Thielavia terrestris</name>
    <dbReference type="NCBI Taxonomy" id="578455"/>
    <lineage>
        <taxon>Eukaryota</taxon>
        <taxon>Fungi</taxon>
        <taxon>Dikarya</taxon>
        <taxon>Ascomycota</taxon>
        <taxon>Pezizomycotina</taxon>
        <taxon>Sordariomycetes</taxon>
        <taxon>Sordariomycetidae</taxon>
        <taxon>Sordariales</taxon>
        <taxon>Chaetomiaceae</taxon>
        <taxon>Thermothielavioides</taxon>
        <taxon>Thermothielavioides terrestris</taxon>
    </lineage>
</organism>
<feature type="region of interest" description="Disordered" evidence="1">
    <location>
        <begin position="113"/>
        <end position="210"/>
    </location>
</feature>
<reference evidence="3 4" key="1">
    <citation type="journal article" date="2011" name="Nat. Biotechnol.">
        <title>Comparative genomic analysis of the thermophilic biomass-degrading fungi Myceliophthora thermophila and Thielavia terrestris.</title>
        <authorList>
            <person name="Berka R.M."/>
            <person name="Grigoriev I.V."/>
            <person name="Otillar R."/>
            <person name="Salamov A."/>
            <person name="Grimwood J."/>
            <person name="Reid I."/>
            <person name="Ishmael N."/>
            <person name="John T."/>
            <person name="Darmond C."/>
            <person name="Moisan M.-C."/>
            <person name="Henrissat B."/>
            <person name="Coutinho P.M."/>
            <person name="Lombard V."/>
            <person name="Natvig D.O."/>
            <person name="Lindquist E."/>
            <person name="Schmutz J."/>
            <person name="Lucas S."/>
            <person name="Harris P."/>
            <person name="Powlowski J."/>
            <person name="Bellemare A."/>
            <person name="Taylor D."/>
            <person name="Butler G."/>
            <person name="de Vries R.P."/>
            <person name="Allijn I.E."/>
            <person name="van den Brink J."/>
            <person name="Ushinsky S."/>
            <person name="Storms R."/>
            <person name="Powell A.J."/>
            <person name="Paulsen I.T."/>
            <person name="Elbourne L.D.H."/>
            <person name="Baker S.E."/>
            <person name="Magnuson J."/>
            <person name="LaBoissiere S."/>
            <person name="Clutterbuck A.J."/>
            <person name="Martinez D."/>
            <person name="Wogulis M."/>
            <person name="de Leon A.L."/>
            <person name="Rey M.W."/>
            <person name="Tsang A."/>
        </authorList>
    </citation>
    <scope>NUCLEOTIDE SEQUENCE [LARGE SCALE GENOMIC DNA]</scope>
    <source>
        <strain evidence="4">ATCC 38088 / NRRL 8126</strain>
    </source>
</reference>
<dbReference type="RefSeq" id="XP_003653940.1">
    <property type="nucleotide sequence ID" value="XM_003653892.1"/>
</dbReference>
<evidence type="ECO:0000259" key="2">
    <source>
        <dbReference type="Pfam" id="PF14420"/>
    </source>
</evidence>
<dbReference type="InterPro" id="IPR025676">
    <property type="entry name" value="Clr5_dom"/>
</dbReference>
<sequence length="624" mass="69432">MPTANRKPRDPNLPAEAWEPFKEHIKQHLRAGGTVKQLMEFMERTFGFKASLRQYRHRISQWGLDTKVKKHEMEAIVRVQHRRRLKEPGKNELAFWVRDRLVPKHKIDRFQKANGIPNDVPYSPPSHGPTPPSVRYQTVSPPGTPQPTTSQPVVFQNSEPPAQVSVPTDATIEEGAGTLRSPDWPEGATRRHQGLASSSHSQDPRPSQPFWDFMDVEMELRQDRPIHPEPQGTVPSRLTPGPDQNSTIASDLISADATTFGLSLPDISDLSMPMSDLNFREDHVESTSLAPLAQDGAAGPLMDIPPTPGPVAEVGERYNHQARQHGSEGDGNSRSDDLFDQIIRIDEASGDLGPCATASSALGDEHTPSPARAPTEAEEGPGRDPTPTPKEPQQAGRRSPKGKGPDLPSRTTAAGETSDTLGRDSPSPSDSASDLALKRDLASDLARIKSYLDSRNTKAAMSLFHKLLERLSEPVEHGFLPRTRTLIMAFDNRPRFVELRELITGFEAAIRRESTQLGRHHPRTLHLRVAFVHLILKMLRDSKEKEERLGEDEVEEIMRISHSQLREIYGCCFTGDALERFVPSLDDDTTDDKEKLDHLVPDYSFLKTFVTACAKPPSLVVVRM</sequence>
<feature type="region of interest" description="Disordered" evidence="1">
    <location>
        <begin position="350"/>
        <end position="436"/>
    </location>
</feature>
<keyword evidence="4" id="KW-1185">Reference proteome</keyword>
<feature type="compositionally biased region" description="Pro residues" evidence="1">
    <location>
        <begin position="122"/>
        <end position="132"/>
    </location>
</feature>
<protein>
    <recommendedName>
        <fullName evidence="2">Clr5 domain-containing protein</fullName>
    </recommendedName>
</protein>
<evidence type="ECO:0000313" key="4">
    <source>
        <dbReference type="Proteomes" id="UP000008181"/>
    </source>
</evidence>
<feature type="compositionally biased region" description="Polar residues" evidence="1">
    <location>
        <begin position="155"/>
        <end position="168"/>
    </location>
</feature>
<dbReference type="PANTHER" id="PTHR38788">
    <property type="entry name" value="CLR5 DOMAIN-CONTAINING PROTEIN"/>
    <property type="match status" value="1"/>
</dbReference>
<feature type="domain" description="Clr5" evidence="2">
    <location>
        <begin position="15"/>
        <end position="65"/>
    </location>
</feature>
<gene>
    <name evidence="3" type="ORF">THITE_118023</name>
</gene>
<dbReference type="GeneID" id="11519855"/>